<keyword evidence="1" id="KW-0472">Membrane</keyword>
<dbReference type="PANTHER" id="PTHR40044">
    <property type="entry name" value="INTEGRAL MEMBRANE PROTEIN-RELATED"/>
    <property type="match status" value="1"/>
</dbReference>
<evidence type="ECO:0000256" key="1">
    <source>
        <dbReference type="SAM" id="Phobius"/>
    </source>
</evidence>
<feature type="transmembrane region" description="Helical" evidence="1">
    <location>
        <begin position="20"/>
        <end position="41"/>
    </location>
</feature>
<dbReference type="InterPro" id="IPR010387">
    <property type="entry name" value="QueT"/>
</dbReference>
<organism evidence="2 3">
    <name type="scientific">Youngiibacter multivorans</name>
    <dbReference type="NCBI Taxonomy" id="937251"/>
    <lineage>
        <taxon>Bacteria</taxon>
        <taxon>Bacillati</taxon>
        <taxon>Bacillota</taxon>
        <taxon>Clostridia</taxon>
        <taxon>Eubacteriales</taxon>
        <taxon>Clostridiaceae</taxon>
        <taxon>Youngiibacter</taxon>
    </lineage>
</organism>
<dbReference type="Pfam" id="PF06177">
    <property type="entry name" value="QueT"/>
    <property type="match status" value="1"/>
</dbReference>
<comment type="caution">
    <text evidence="2">The sequence shown here is derived from an EMBL/GenBank/DDBJ whole genome shotgun (WGS) entry which is preliminary data.</text>
</comment>
<name>A0ABS4G4X8_9CLOT</name>
<protein>
    <submittedName>
        <fullName evidence="2">Membrane protein</fullName>
    </submittedName>
</protein>
<keyword evidence="1" id="KW-1133">Transmembrane helix</keyword>
<dbReference type="Proteomes" id="UP001519271">
    <property type="component" value="Unassembled WGS sequence"/>
</dbReference>
<reference evidence="2 3" key="1">
    <citation type="submission" date="2021-03" db="EMBL/GenBank/DDBJ databases">
        <title>Genomic Encyclopedia of Type Strains, Phase IV (KMG-IV): sequencing the most valuable type-strain genomes for metagenomic binning, comparative biology and taxonomic classification.</title>
        <authorList>
            <person name="Goeker M."/>
        </authorList>
    </citation>
    <scope>NUCLEOTIDE SEQUENCE [LARGE SCALE GENOMIC DNA]</scope>
    <source>
        <strain evidence="2 3">DSM 6139</strain>
    </source>
</reference>
<feature type="transmembrane region" description="Helical" evidence="1">
    <location>
        <begin position="106"/>
        <end position="129"/>
    </location>
</feature>
<dbReference type="EMBL" id="JAGGKC010000017">
    <property type="protein sequence ID" value="MBP1919598.1"/>
    <property type="molecule type" value="Genomic_DNA"/>
</dbReference>
<proteinExistence type="predicted"/>
<evidence type="ECO:0000313" key="2">
    <source>
        <dbReference type="EMBL" id="MBP1919598.1"/>
    </source>
</evidence>
<keyword evidence="1" id="KW-0812">Transmembrane</keyword>
<keyword evidence="3" id="KW-1185">Reference proteome</keyword>
<feature type="transmembrane region" description="Helical" evidence="1">
    <location>
        <begin position="79"/>
        <end position="99"/>
    </location>
</feature>
<feature type="transmembrane region" description="Helical" evidence="1">
    <location>
        <begin position="53"/>
        <end position="73"/>
    </location>
</feature>
<evidence type="ECO:0000313" key="3">
    <source>
        <dbReference type="Proteomes" id="UP001519271"/>
    </source>
</evidence>
<dbReference type="PANTHER" id="PTHR40044:SF1">
    <property type="entry name" value="INTEGRAL MEMBRANE PROTEIN"/>
    <property type="match status" value="1"/>
</dbReference>
<gene>
    <name evidence="2" type="ORF">J2Z34_002088</name>
</gene>
<feature type="transmembrane region" description="Helical" evidence="1">
    <location>
        <begin position="135"/>
        <end position="157"/>
    </location>
</feature>
<dbReference type="RefSeq" id="WP_245250617.1">
    <property type="nucleotide sequence ID" value="NZ_JAGGKC010000017.1"/>
</dbReference>
<accession>A0ABS4G4X8</accession>
<sequence>MQTTQKRENMVPVLNKTSKLAISGIVVSAYVVIMYLTQGFAFGQYQIRIATGLYALAAVHPFLVVPLGLANLLSNTLMGGLGMLDMVGGLAAGLLTAALCRLLGRYNIYLSAIPVMVVPTLLVPVWLSYILGLPYLMLVASLSVGQAVSGIAGALLASRLKGRI</sequence>